<dbReference type="Pfam" id="PF03007">
    <property type="entry name" value="WS_DGAT_cat"/>
    <property type="match status" value="1"/>
</dbReference>
<feature type="region of interest" description="Disordered" evidence="12">
    <location>
        <begin position="174"/>
        <end position="194"/>
    </location>
</feature>
<evidence type="ECO:0000256" key="12">
    <source>
        <dbReference type="SAM" id="MobiDB-lite"/>
    </source>
</evidence>
<evidence type="ECO:0000256" key="4">
    <source>
        <dbReference type="ARBA" id="ARBA00013244"/>
    </source>
</evidence>
<evidence type="ECO:0000313" key="15">
    <source>
        <dbReference type="EMBL" id="MFH5230459.1"/>
    </source>
</evidence>
<keyword evidence="5 11" id="KW-0444">Lipid biosynthesis</keyword>
<dbReference type="Proteomes" id="UP001609176">
    <property type="component" value="Unassembled WGS sequence"/>
</dbReference>
<evidence type="ECO:0000256" key="9">
    <source>
        <dbReference type="ARBA" id="ARBA00023315"/>
    </source>
</evidence>
<feature type="compositionally biased region" description="Pro residues" evidence="12">
    <location>
        <begin position="179"/>
        <end position="188"/>
    </location>
</feature>
<evidence type="ECO:0000256" key="6">
    <source>
        <dbReference type="ARBA" id="ARBA00022679"/>
    </source>
</evidence>
<keyword evidence="7 11" id="KW-0319">Glycerol metabolism</keyword>
<dbReference type="NCBIfam" id="TIGR02946">
    <property type="entry name" value="acyl_WS_DGAT"/>
    <property type="match status" value="1"/>
</dbReference>
<dbReference type="PANTHER" id="PTHR31650">
    <property type="entry name" value="O-ACYLTRANSFERASE (WSD1-LIKE) FAMILY PROTEIN"/>
    <property type="match status" value="1"/>
</dbReference>
<proteinExistence type="inferred from homology"/>
<dbReference type="EC" id="2.3.1.20" evidence="4 11"/>
<evidence type="ECO:0000256" key="1">
    <source>
        <dbReference type="ARBA" id="ARBA00004771"/>
    </source>
</evidence>
<dbReference type="EMBL" id="JBIMSP010000027">
    <property type="protein sequence ID" value="MFH5243576.1"/>
    <property type="molecule type" value="Genomic_DNA"/>
</dbReference>
<dbReference type="Proteomes" id="UP001609219">
    <property type="component" value="Unassembled WGS sequence"/>
</dbReference>
<evidence type="ECO:0000256" key="3">
    <source>
        <dbReference type="ARBA" id="ARBA00009587"/>
    </source>
</evidence>
<dbReference type="EMBL" id="JBIMSN010000079">
    <property type="protein sequence ID" value="MFH5230459.1"/>
    <property type="molecule type" value="Genomic_DNA"/>
</dbReference>
<evidence type="ECO:0000313" key="18">
    <source>
        <dbReference type="Proteomes" id="UP001609219"/>
    </source>
</evidence>
<comment type="pathway">
    <text evidence="2">Lipid metabolism.</text>
</comment>
<feature type="domain" description="O-acyltransferase WSD1 C-terminal" evidence="14">
    <location>
        <begin position="315"/>
        <end position="454"/>
    </location>
</feature>
<keyword evidence="8 11" id="KW-0443">Lipid metabolism</keyword>
<evidence type="ECO:0000313" key="17">
    <source>
        <dbReference type="Proteomes" id="UP001609176"/>
    </source>
</evidence>
<keyword evidence="9 11" id="KW-0012">Acyltransferase</keyword>
<dbReference type="InterPro" id="IPR045034">
    <property type="entry name" value="O-acyltransferase_WSD1-like"/>
</dbReference>
<dbReference type="PANTHER" id="PTHR31650:SF1">
    <property type="entry name" value="WAX ESTER SYNTHASE_DIACYLGLYCEROL ACYLTRANSFERASE 4-RELATED"/>
    <property type="match status" value="1"/>
</dbReference>
<dbReference type="InterPro" id="IPR009721">
    <property type="entry name" value="O-acyltransferase_WSD1_C"/>
</dbReference>
<dbReference type="InterPro" id="IPR004255">
    <property type="entry name" value="O-acyltransferase_WSD1_N"/>
</dbReference>
<accession>A0ABW7K5W0</accession>
<keyword evidence="18" id="KW-1185">Reference proteome</keyword>
<evidence type="ECO:0000256" key="10">
    <source>
        <dbReference type="ARBA" id="ARBA00048109"/>
    </source>
</evidence>
<evidence type="ECO:0000256" key="2">
    <source>
        <dbReference type="ARBA" id="ARBA00005189"/>
    </source>
</evidence>
<comment type="similarity">
    <text evidence="3 11">Belongs to the long-chain O-acyltransferase family.</text>
</comment>
<comment type="catalytic activity">
    <reaction evidence="10 11">
        <text>an acyl-CoA + a 1,2-diacyl-sn-glycerol = a triacyl-sn-glycerol + CoA</text>
        <dbReference type="Rhea" id="RHEA:10868"/>
        <dbReference type="ChEBI" id="CHEBI:17815"/>
        <dbReference type="ChEBI" id="CHEBI:57287"/>
        <dbReference type="ChEBI" id="CHEBI:58342"/>
        <dbReference type="ChEBI" id="CHEBI:64615"/>
        <dbReference type="EC" id="2.3.1.20"/>
    </reaction>
</comment>
<evidence type="ECO:0000259" key="14">
    <source>
        <dbReference type="Pfam" id="PF06974"/>
    </source>
</evidence>
<evidence type="ECO:0000256" key="7">
    <source>
        <dbReference type="ARBA" id="ARBA00022798"/>
    </source>
</evidence>
<dbReference type="SUPFAM" id="SSF52777">
    <property type="entry name" value="CoA-dependent acyltransferases"/>
    <property type="match status" value="1"/>
</dbReference>
<sequence length="459" mass="49394">MQVTDASYVLAESSDHPMHVGLLMLFEPPKGAGSEFVEALYEQIVADHDLAPEFRKKPMTAMGGVVGPLAWSTDLDVDIRKHVRLMRIGDPAGIDELLAAVSEWHGTLLTRERPLWGAYLVDVLADGRFALFLEVHRSLMDGVSAVQLVQLVQRTLSKDPTDTTVRAPWHQIAARKPAPAAPQAPQPTPDTSLGSLLRMGSKRLTGLAEMVPDSARVAGRALADRNLAVPYRAPKTMFNVPVGARREFVTRSFTSSRLDVVRRFSRSDLDELVLAMTAGAVRNYLLDRNALPQTSLVAMVPVVKRTRDANADAKVETVFCQLGTTTKHPGDRLTAIKSSLATGRKMASSVGKASSLVSSVAAMTPKMLAGVRTSAPPPFNLVVSHVTGPMERLYWNGARLAALHPASVLDDGLAVAINATTLAGTLDFGIVGCPDAVPDLGQLAAYLESALFELESFYS</sequence>
<dbReference type="RefSeq" id="WP_395125140.1">
    <property type="nucleotide sequence ID" value="NZ_JBIMSN010000079.1"/>
</dbReference>
<dbReference type="InterPro" id="IPR014292">
    <property type="entry name" value="Acyl_transf_WS/DGAT"/>
</dbReference>
<gene>
    <name evidence="16" type="ORF">ACHIPV_17080</name>
    <name evidence="15" type="ORF">ACHIRB_18050</name>
</gene>
<reference evidence="17 18" key="1">
    <citation type="submission" date="2024-10" db="EMBL/GenBank/DDBJ databases">
        <authorList>
            <person name="Riesco R."/>
        </authorList>
    </citation>
    <scope>NUCLEOTIDE SEQUENCE [LARGE SCALE GENOMIC DNA]</scope>
    <source>
        <strain evidence="16 17">NCIMB 15448</strain>
        <strain evidence="15 18">NCIMB 15450</strain>
    </source>
</reference>
<keyword evidence="6 11" id="KW-0808">Transferase</keyword>
<comment type="pathway">
    <text evidence="1 11">Glycerolipid metabolism; triacylglycerol biosynthesis.</text>
</comment>
<feature type="domain" description="O-acyltransferase WSD1-like N-terminal" evidence="13">
    <location>
        <begin position="2"/>
        <end position="259"/>
    </location>
</feature>
<evidence type="ECO:0000313" key="16">
    <source>
        <dbReference type="EMBL" id="MFH5243576.1"/>
    </source>
</evidence>
<evidence type="ECO:0000256" key="5">
    <source>
        <dbReference type="ARBA" id="ARBA00022516"/>
    </source>
</evidence>
<comment type="caution">
    <text evidence="15">The sequence shown here is derived from an EMBL/GenBank/DDBJ whole genome shotgun (WGS) entry which is preliminary data.</text>
</comment>
<dbReference type="Pfam" id="PF06974">
    <property type="entry name" value="WS_DGAT_C"/>
    <property type="match status" value="1"/>
</dbReference>
<evidence type="ECO:0000259" key="13">
    <source>
        <dbReference type="Pfam" id="PF03007"/>
    </source>
</evidence>
<evidence type="ECO:0000256" key="11">
    <source>
        <dbReference type="RuleBase" id="RU361241"/>
    </source>
</evidence>
<name>A0ABW7K5W0_9NOCA</name>
<organism evidence="15 18">
    <name type="scientific">Antrihabitans spumae</name>
    <dbReference type="NCBI Taxonomy" id="3373370"/>
    <lineage>
        <taxon>Bacteria</taxon>
        <taxon>Bacillati</taxon>
        <taxon>Actinomycetota</taxon>
        <taxon>Actinomycetes</taxon>
        <taxon>Mycobacteriales</taxon>
        <taxon>Nocardiaceae</taxon>
        <taxon>Antrihabitans</taxon>
    </lineage>
</organism>
<evidence type="ECO:0000256" key="8">
    <source>
        <dbReference type="ARBA" id="ARBA00023098"/>
    </source>
</evidence>
<protein>
    <recommendedName>
        <fullName evidence="4 11">Diacylglycerol O-acyltransferase</fullName>
        <ecNumber evidence="4 11">2.3.1.20</ecNumber>
    </recommendedName>
</protein>